<proteinExistence type="predicted"/>
<evidence type="ECO:0000313" key="2">
    <source>
        <dbReference type="Proteomes" id="UP000001055"/>
    </source>
</evidence>
<dbReference type="KEGG" id="pno:SNOG_12741"/>
<reference evidence="2" key="1">
    <citation type="journal article" date="2007" name="Plant Cell">
        <title>Dothideomycete-plant interactions illuminated by genome sequencing and EST analysis of the wheat pathogen Stagonospora nodorum.</title>
        <authorList>
            <person name="Hane J.K."/>
            <person name="Lowe R.G."/>
            <person name="Solomon P.S."/>
            <person name="Tan K.C."/>
            <person name="Schoch C.L."/>
            <person name="Spatafora J.W."/>
            <person name="Crous P.W."/>
            <person name="Kodira C."/>
            <person name="Birren B.W."/>
            <person name="Galagan J.E."/>
            <person name="Torriani S.F."/>
            <person name="McDonald B.A."/>
            <person name="Oliver R.P."/>
        </authorList>
    </citation>
    <scope>NUCLEOTIDE SEQUENCE [LARGE SCALE GENOMIC DNA]</scope>
    <source>
        <strain evidence="2">SN15 / ATCC MYA-4574 / FGSC 10173</strain>
    </source>
</reference>
<evidence type="ECO:0000313" key="1">
    <source>
        <dbReference type="EMBL" id="EAT80039.1"/>
    </source>
</evidence>
<sequence>MIISSSLGRRLSPFIVGLTREQGVERSWKPLVLQIPPPAPLSLVLSLTLFPSHPCAAARMHVCVGAANDWLCLLSEHCAVDHAAGFPMQPSTTARGTHGLSQRAVALVSVCSAVAVAL</sequence>
<dbReference type="EMBL" id="CH445347">
    <property type="protein sequence ID" value="EAT80039.1"/>
    <property type="molecule type" value="Genomic_DNA"/>
</dbReference>
<accession>Q0U673</accession>
<dbReference type="GeneID" id="5979872"/>
<protein>
    <submittedName>
        <fullName evidence="1">Uncharacterized protein</fullName>
    </submittedName>
</protein>
<dbReference type="InParanoid" id="Q0U673"/>
<name>Q0U673_PHANO</name>
<gene>
    <name evidence="1" type="ORF">SNOG_12741</name>
</gene>
<dbReference type="RefSeq" id="XP_001802961.1">
    <property type="nucleotide sequence ID" value="XM_001802909.1"/>
</dbReference>
<dbReference type="Proteomes" id="UP000001055">
    <property type="component" value="Unassembled WGS sequence"/>
</dbReference>
<organism evidence="1 2">
    <name type="scientific">Phaeosphaeria nodorum (strain SN15 / ATCC MYA-4574 / FGSC 10173)</name>
    <name type="common">Glume blotch fungus</name>
    <name type="synonym">Parastagonospora nodorum</name>
    <dbReference type="NCBI Taxonomy" id="321614"/>
    <lineage>
        <taxon>Eukaryota</taxon>
        <taxon>Fungi</taxon>
        <taxon>Dikarya</taxon>
        <taxon>Ascomycota</taxon>
        <taxon>Pezizomycotina</taxon>
        <taxon>Dothideomycetes</taxon>
        <taxon>Pleosporomycetidae</taxon>
        <taxon>Pleosporales</taxon>
        <taxon>Pleosporineae</taxon>
        <taxon>Phaeosphaeriaceae</taxon>
        <taxon>Parastagonospora</taxon>
    </lineage>
</organism>
<dbReference type="AlphaFoldDB" id="Q0U673"/>